<feature type="transmembrane region" description="Helical" evidence="7">
    <location>
        <begin position="119"/>
        <end position="140"/>
    </location>
</feature>
<evidence type="ECO:0000256" key="1">
    <source>
        <dbReference type="ARBA" id="ARBA00004651"/>
    </source>
</evidence>
<dbReference type="PANTHER" id="PTHR43299:SF1">
    <property type="entry name" value="UPF0718 PROTEIN YRAQ"/>
    <property type="match status" value="1"/>
</dbReference>
<evidence type="ECO:0000256" key="7">
    <source>
        <dbReference type="SAM" id="Phobius"/>
    </source>
</evidence>
<keyword evidence="5 7" id="KW-1133">Transmembrane helix</keyword>
<dbReference type="GO" id="GO:0005886">
    <property type="term" value="C:plasma membrane"/>
    <property type="evidence" value="ECO:0007669"/>
    <property type="project" value="UniProtKB-SubCell"/>
</dbReference>
<reference evidence="9" key="2">
    <citation type="submission" date="2023-04" db="EMBL/GenBank/DDBJ databases">
        <title>Four porcine-derived lactic acid bacteria strains analyses and their evaluation as potential probiotics based on genomics.</title>
        <authorList>
            <person name="Niu D."/>
        </authorList>
    </citation>
    <scope>NUCLEOTIDE SEQUENCE</scope>
    <source>
        <strain evidence="9">ZSA5</strain>
        <plasmid evidence="9">unnamed1</plasmid>
    </source>
</reference>
<keyword evidence="6 7" id="KW-0472">Membrane</keyword>
<evidence type="ECO:0000256" key="4">
    <source>
        <dbReference type="ARBA" id="ARBA00022692"/>
    </source>
</evidence>
<name>A0A089QKG7_9LACO</name>
<evidence type="ECO:0000256" key="2">
    <source>
        <dbReference type="ARBA" id="ARBA00006386"/>
    </source>
</evidence>
<feature type="transmembrane region" description="Helical" evidence="7">
    <location>
        <begin position="268"/>
        <end position="284"/>
    </location>
</feature>
<feature type="transmembrane region" description="Helical" evidence="7">
    <location>
        <begin position="152"/>
        <end position="174"/>
    </location>
</feature>
<evidence type="ECO:0000313" key="9">
    <source>
        <dbReference type="EMBL" id="WII29669.1"/>
    </source>
</evidence>
<proteinExistence type="inferred from homology"/>
<feature type="transmembrane region" description="Helical" evidence="7">
    <location>
        <begin position="15"/>
        <end position="32"/>
    </location>
</feature>
<keyword evidence="4 7" id="KW-0812">Transmembrane</keyword>
<accession>A0A089QKG7</accession>
<geneLocation type="plasmid" evidence="9 11">
    <name>unnamed1</name>
</geneLocation>
<organism evidence="8 10">
    <name type="scientific">Ligilactobacillus salivarius</name>
    <dbReference type="NCBI Taxonomy" id="1624"/>
    <lineage>
        <taxon>Bacteria</taxon>
        <taxon>Bacillati</taxon>
        <taxon>Bacillota</taxon>
        <taxon>Bacilli</taxon>
        <taxon>Lactobacillales</taxon>
        <taxon>Lactobacillaceae</taxon>
        <taxon>Ligilactobacillus</taxon>
    </lineage>
</organism>
<protein>
    <submittedName>
        <fullName evidence="9">Permease</fullName>
    </submittedName>
    <submittedName>
        <fullName evidence="8">Putative membrane protein</fullName>
    </submittedName>
</protein>
<evidence type="ECO:0000256" key="3">
    <source>
        <dbReference type="ARBA" id="ARBA00022475"/>
    </source>
</evidence>
<dbReference type="EMBL" id="CP123972">
    <property type="protein sequence ID" value="WII29669.1"/>
    <property type="molecule type" value="Genomic_DNA"/>
</dbReference>
<sequence>MQHQLDSKTHHSRQILLSLLFIVVLVLGLLYAKWVPYFQKSFVAASTHNIGNAIVGNGHLGKALPWFSLSLGWNFTKAYFLAIYKAFIVALLVGSLVQVLLPVRTIRKYMGEDKFSNSFWAMLMGVPTMMCTCCTAPVAVGLKRSKASTRSVVSFFLANPLLNPATLIFMGFVLGWNYTIFRLIMGIIVVLLVSWFISKVAKEKMVNVPDNKMFDPIEYDDKSLFTRWLEALGKLMLESIPAYVVIVFILGCFQGLIFPAVANLSNNPILGVIGLAILGTLFVIPTAGEIPIIQTLLALGLAPAFVGTLIIALPALSIVSLSLIKPAFSWKSVSYMFGAVVVMSIISGILGAIIL</sequence>
<feature type="transmembrane region" description="Helical" evidence="7">
    <location>
        <begin position="78"/>
        <end position="99"/>
    </location>
</feature>
<dbReference type="Pfam" id="PF03773">
    <property type="entry name" value="ArsP_1"/>
    <property type="match status" value="1"/>
</dbReference>
<dbReference type="PANTHER" id="PTHR43299">
    <property type="entry name" value="UPF0718 PROTEIN YRAQ"/>
    <property type="match status" value="1"/>
</dbReference>
<reference evidence="8 10" key="1">
    <citation type="journal article" date="2014" name="BMC Genomics">
        <title>Unusual genome complexity in Lactobacillus salivarius JCM1046.</title>
        <authorList>
            <person name="Raftis E.J."/>
            <person name="Forde B.M."/>
            <person name="Claesson M.J."/>
            <person name="O'Toole P.W."/>
        </authorList>
    </citation>
    <scope>NUCLEOTIDE SEQUENCE [LARGE SCALE GENOMIC DNA]</scope>
    <source>
        <strain evidence="8 10">JCM1046</strain>
        <plasmid evidence="8 10">pMP1046A</plasmid>
    </source>
</reference>
<evidence type="ECO:0000256" key="6">
    <source>
        <dbReference type="ARBA" id="ARBA00023136"/>
    </source>
</evidence>
<feature type="transmembrane region" description="Helical" evidence="7">
    <location>
        <begin position="242"/>
        <end position="262"/>
    </location>
</feature>
<feature type="transmembrane region" description="Helical" evidence="7">
    <location>
        <begin position="296"/>
        <end position="321"/>
    </location>
</feature>
<dbReference type="AlphaFoldDB" id="A0A089QKG7"/>
<dbReference type="RefSeq" id="WP_044005675.1">
    <property type="nucleotide sequence ID" value="NZ_CP007647.1"/>
</dbReference>
<keyword evidence="8" id="KW-0614">Plasmid</keyword>
<feature type="transmembrane region" description="Helical" evidence="7">
    <location>
        <begin position="333"/>
        <end position="354"/>
    </location>
</feature>
<gene>
    <name evidence="8" type="ORF">LSJ_2012c</name>
    <name evidence="9" type="ORF">QFE45_09870</name>
</gene>
<keyword evidence="3" id="KW-1003">Cell membrane</keyword>
<evidence type="ECO:0000313" key="11">
    <source>
        <dbReference type="Proteomes" id="UP001231316"/>
    </source>
</evidence>
<comment type="similarity">
    <text evidence="2">Belongs to the UPF0718 family.</text>
</comment>
<dbReference type="EMBL" id="CP007647">
    <property type="protein sequence ID" value="AIR11431.1"/>
    <property type="molecule type" value="Genomic_DNA"/>
</dbReference>
<evidence type="ECO:0000256" key="5">
    <source>
        <dbReference type="ARBA" id="ARBA00022989"/>
    </source>
</evidence>
<dbReference type="InterPro" id="IPR005524">
    <property type="entry name" value="DUF318"/>
</dbReference>
<dbReference type="Proteomes" id="UP000029488">
    <property type="component" value="Plasmid pMP1046A"/>
</dbReference>
<evidence type="ECO:0000313" key="8">
    <source>
        <dbReference type="EMBL" id="AIR11431.1"/>
    </source>
</evidence>
<feature type="transmembrane region" description="Helical" evidence="7">
    <location>
        <begin position="180"/>
        <end position="197"/>
    </location>
</feature>
<comment type="subcellular location">
    <subcellularLocation>
        <location evidence="1">Cell membrane</location>
        <topology evidence="1">Multi-pass membrane protein</topology>
    </subcellularLocation>
</comment>
<geneLocation type="plasmid" evidence="8 10">
    <name>pMP1046A</name>
</geneLocation>
<dbReference type="KEGG" id="lsj:LSJ_2012c"/>
<dbReference type="Proteomes" id="UP001231316">
    <property type="component" value="Plasmid unnamed1"/>
</dbReference>
<evidence type="ECO:0000313" key="10">
    <source>
        <dbReference type="Proteomes" id="UP000029488"/>
    </source>
</evidence>